<keyword evidence="2" id="KW-1185">Reference proteome</keyword>
<dbReference type="EMBL" id="JH159151">
    <property type="protein sequence ID" value="EGZ29030.1"/>
    <property type="molecule type" value="Genomic_DNA"/>
</dbReference>
<evidence type="ECO:0000313" key="1">
    <source>
        <dbReference type="EMBL" id="EGZ29030.1"/>
    </source>
</evidence>
<feature type="non-terminal residue" evidence="1">
    <location>
        <position position="1"/>
    </location>
</feature>
<proteinExistence type="predicted"/>
<dbReference type="InParanoid" id="G4YE12"/>
<dbReference type="Proteomes" id="UP000002640">
    <property type="component" value="Unassembled WGS sequence"/>
</dbReference>
<sequence length="306" mass="34055">LFHQGVYSTEETTRLRRICETTYGKHTDSAFREGIVQGLVEGTILCRRLPQFINRIMATEFKLRIIGATRAQVEGKLIMDLEGELPIPEAFQSTNNLQESNSTAVTNRGIAYPAIWSMLAAAKTISYNAARHVIHLHLFTRAEAQRFEGLAIPFHRHVHALNNAHAPLLSATWIRSSDLVQEAAYVVILRNVARSMDLSHFHSFLQYALSVPFDLNDLDLGGPNSWTSTAWELSFSQDGCPDALLGIKRIMWFNYVIVVQHPTMHGRQQCHRCGGLGHPMRLCNLSAAALKGNGSIVAAEATLAQL</sequence>
<dbReference type="KEGG" id="psoj:PHYSODRAFT_471456"/>
<dbReference type="AlphaFoldDB" id="G4YE12"/>
<reference evidence="1 2" key="1">
    <citation type="journal article" date="2006" name="Science">
        <title>Phytophthora genome sequences uncover evolutionary origins and mechanisms of pathogenesis.</title>
        <authorList>
            <person name="Tyler B.M."/>
            <person name="Tripathy S."/>
            <person name="Zhang X."/>
            <person name="Dehal P."/>
            <person name="Jiang R.H."/>
            <person name="Aerts A."/>
            <person name="Arredondo F.D."/>
            <person name="Baxter L."/>
            <person name="Bensasson D."/>
            <person name="Beynon J.L."/>
            <person name="Chapman J."/>
            <person name="Damasceno C.M."/>
            <person name="Dorrance A.E."/>
            <person name="Dou D."/>
            <person name="Dickerman A.W."/>
            <person name="Dubchak I.L."/>
            <person name="Garbelotto M."/>
            <person name="Gijzen M."/>
            <person name="Gordon S.G."/>
            <person name="Govers F."/>
            <person name="Grunwald N.J."/>
            <person name="Huang W."/>
            <person name="Ivors K.L."/>
            <person name="Jones R.W."/>
            <person name="Kamoun S."/>
            <person name="Krampis K."/>
            <person name="Lamour K.H."/>
            <person name="Lee M.K."/>
            <person name="McDonald W.H."/>
            <person name="Medina M."/>
            <person name="Meijer H.J."/>
            <person name="Nordberg E.K."/>
            <person name="Maclean D.J."/>
            <person name="Ospina-Giraldo M.D."/>
            <person name="Morris P.F."/>
            <person name="Phuntumart V."/>
            <person name="Putnam N.H."/>
            <person name="Rash S."/>
            <person name="Rose J.K."/>
            <person name="Sakihama Y."/>
            <person name="Salamov A.A."/>
            <person name="Savidor A."/>
            <person name="Scheuring C.F."/>
            <person name="Smith B.M."/>
            <person name="Sobral B.W."/>
            <person name="Terry A."/>
            <person name="Torto-Alalibo T.A."/>
            <person name="Win J."/>
            <person name="Xu Z."/>
            <person name="Zhang H."/>
            <person name="Grigoriev I.V."/>
            <person name="Rokhsar D.S."/>
            <person name="Boore J.L."/>
        </authorList>
    </citation>
    <scope>NUCLEOTIDE SEQUENCE [LARGE SCALE GENOMIC DNA]</scope>
    <source>
        <strain evidence="1 2">P6497</strain>
    </source>
</reference>
<protein>
    <submittedName>
        <fullName evidence="1">Uncharacterized protein</fullName>
    </submittedName>
</protein>
<accession>G4YE12</accession>
<evidence type="ECO:0000313" key="2">
    <source>
        <dbReference type="Proteomes" id="UP000002640"/>
    </source>
</evidence>
<organism evidence="1 2">
    <name type="scientific">Phytophthora sojae (strain P6497)</name>
    <name type="common">Soybean stem and root rot agent</name>
    <name type="synonym">Phytophthora megasperma f. sp. glycines</name>
    <dbReference type="NCBI Taxonomy" id="1094619"/>
    <lineage>
        <taxon>Eukaryota</taxon>
        <taxon>Sar</taxon>
        <taxon>Stramenopiles</taxon>
        <taxon>Oomycota</taxon>
        <taxon>Peronosporomycetes</taxon>
        <taxon>Peronosporales</taxon>
        <taxon>Peronosporaceae</taxon>
        <taxon>Phytophthora</taxon>
    </lineage>
</organism>
<dbReference type="GeneID" id="20654096"/>
<dbReference type="RefSeq" id="XP_009516305.1">
    <property type="nucleotide sequence ID" value="XM_009518010.1"/>
</dbReference>
<gene>
    <name evidence="1" type="ORF">PHYSODRAFT_471456</name>
</gene>
<name>G4YE12_PHYSP</name>